<gene>
    <name evidence="2" type="ORF">SAMN05421736_101313</name>
</gene>
<reference evidence="3" key="1">
    <citation type="submission" date="2016-10" db="EMBL/GenBank/DDBJ databases">
        <authorList>
            <person name="Varghese N."/>
            <person name="Submissions S."/>
        </authorList>
    </citation>
    <scope>NUCLEOTIDE SEQUENCE [LARGE SCALE GENOMIC DNA]</scope>
    <source>
        <strain evidence="3">SP</strain>
    </source>
</reference>
<evidence type="ECO:0000256" key="1">
    <source>
        <dbReference type="SAM" id="Phobius"/>
    </source>
</evidence>
<keyword evidence="1" id="KW-1133">Transmembrane helix</keyword>
<feature type="transmembrane region" description="Helical" evidence="1">
    <location>
        <begin position="85"/>
        <end position="105"/>
    </location>
</feature>
<dbReference type="AlphaFoldDB" id="A0A1H3GY07"/>
<dbReference type="Proteomes" id="UP000198935">
    <property type="component" value="Unassembled WGS sequence"/>
</dbReference>
<feature type="transmembrane region" description="Helical" evidence="1">
    <location>
        <begin position="40"/>
        <end position="64"/>
    </location>
</feature>
<keyword evidence="1" id="KW-0472">Membrane</keyword>
<sequence>MKKYSTLKGIKLFINGTILFVMLGLLSSVFTSLFNPDFVSIHPIVNIIFTLALVSFLLVILVNLQKVIRTIENNNSFNVKNIVHFKRISYSAFGIGILDLIVKYPGHDGNFDLLATSYGSVKPSVFVYLLFGLFTLILTEIFKQAIENKNLSKN</sequence>
<feature type="transmembrane region" description="Helical" evidence="1">
    <location>
        <begin position="125"/>
        <end position="142"/>
    </location>
</feature>
<evidence type="ECO:0000313" key="3">
    <source>
        <dbReference type="Proteomes" id="UP000198935"/>
    </source>
</evidence>
<dbReference type="EMBL" id="FNPI01000001">
    <property type="protein sequence ID" value="SDY07960.1"/>
    <property type="molecule type" value="Genomic_DNA"/>
</dbReference>
<dbReference type="Pfam" id="PF11188">
    <property type="entry name" value="DUF2975"/>
    <property type="match status" value="1"/>
</dbReference>
<keyword evidence="1" id="KW-0812">Transmembrane</keyword>
<proteinExistence type="predicted"/>
<organism evidence="2 3">
    <name type="scientific">Evansella caseinilytica</name>
    <dbReference type="NCBI Taxonomy" id="1503961"/>
    <lineage>
        <taxon>Bacteria</taxon>
        <taxon>Bacillati</taxon>
        <taxon>Bacillota</taxon>
        <taxon>Bacilli</taxon>
        <taxon>Bacillales</taxon>
        <taxon>Bacillaceae</taxon>
        <taxon>Evansella</taxon>
    </lineage>
</organism>
<dbReference type="OrthoDB" id="1100174at2"/>
<evidence type="ECO:0008006" key="4">
    <source>
        <dbReference type="Google" id="ProtNLM"/>
    </source>
</evidence>
<accession>A0A1H3GY07</accession>
<keyword evidence="3" id="KW-1185">Reference proteome</keyword>
<dbReference type="InterPro" id="IPR021354">
    <property type="entry name" value="DUF2975"/>
</dbReference>
<name>A0A1H3GY07_9BACI</name>
<feature type="transmembrane region" description="Helical" evidence="1">
    <location>
        <begin position="12"/>
        <end position="34"/>
    </location>
</feature>
<evidence type="ECO:0000313" key="2">
    <source>
        <dbReference type="EMBL" id="SDY07960.1"/>
    </source>
</evidence>
<protein>
    <recommendedName>
        <fullName evidence="4">DUF2975 family protein</fullName>
    </recommendedName>
</protein>